<sequence>MLILTPPLLSGPSQDVPSQLGTSTEDNVTLGGLTQEEFDGGLPVPTTLTKPADVVPPGGDKFVIIVDGESPCLVGGSSDIVVGEQLPLVPALEIRLVSLAEQGDCDEELVRGGEPSVLVSGSDQVLSQ</sequence>
<dbReference type="Proteomes" id="UP000825729">
    <property type="component" value="Unassembled WGS sequence"/>
</dbReference>
<accession>A0AAV7FF70</accession>
<feature type="compositionally biased region" description="Polar residues" evidence="1">
    <location>
        <begin position="11"/>
        <end position="26"/>
    </location>
</feature>
<reference evidence="2 3" key="1">
    <citation type="submission" date="2021-07" db="EMBL/GenBank/DDBJ databases">
        <title>The Aristolochia fimbriata genome: insights into angiosperm evolution, floral development and chemical biosynthesis.</title>
        <authorList>
            <person name="Jiao Y."/>
        </authorList>
    </citation>
    <scope>NUCLEOTIDE SEQUENCE [LARGE SCALE GENOMIC DNA]</scope>
    <source>
        <strain evidence="2">IBCAS-2021</strain>
        <tissue evidence="2">Leaf</tissue>
    </source>
</reference>
<proteinExistence type="predicted"/>
<dbReference type="AlphaFoldDB" id="A0AAV7FF70"/>
<protein>
    <submittedName>
        <fullName evidence="2">Uncharacterized protein</fullName>
    </submittedName>
</protein>
<name>A0AAV7FF70_ARIFI</name>
<dbReference type="EMBL" id="JAINDJ010000002">
    <property type="protein sequence ID" value="KAG9458697.1"/>
    <property type="molecule type" value="Genomic_DNA"/>
</dbReference>
<feature type="region of interest" description="Disordered" evidence="1">
    <location>
        <begin position="1"/>
        <end position="26"/>
    </location>
</feature>
<evidence type="ECO:0000313" key="2">
    <source>
        <dbReference type="EMBL" id="KAG9458697.1"/>
    </source>
</evidence>
<gene>
    <name evidence="2" type="ORF">H6P81_003205</name>
</gene>
<evidence type="ECO:0000313" key="3">
    <source>
        <dbReference type="Proteomes" id="UP000825729"/>
    </source>
</evidence>
<keyword evidence="3" id="KW-1185">Reference proteome</keyword>
<organism evidence="2 3">
    <name type="scientific">Aristolochia fimbriata</name>
    <name type="common">White veined hardy Dutchman's pipe vine</name>
    <dbReference type="NCBI Taxonomy" id="158543"/>
    <lineage>
        <taxon>Eukaryota</taxon>
        <taxon>Viridiplantae</taxon>
        <taxon>Streptophyta</taxon>
        <taxon>Embryophyta</taxon>
        <taxon>Tracheophyta</taxon>
        <taxon>Spermatophyta</taxon>
        <taxon>Magnoliopsida</taxon>
        <taxon>Magnoliidae</taxon>
        <taxon>Piperales</taxon>
        <taxon>Aristolochiaceae</taxon>
        <taxon>Aristolochia</taxon>
    </lineage>
</organism>
<evidence type="ECO:0000256" key="1">
    <source>
        <dbReference type="SAM" id="MobiDB-lite"/>
    </source>
</evidence>
<comment type="caution">
    <text evidence="2">The sequence shown here is derived from an EMBL/GenBank/DDBJ whole genome shotgun (WGS) entry which is preliminary data.</text>
</comment>